<gene>
    <name evidence="9" type="ORF">FD16_GL002303</name>
</gene>
<comment type="similarity">
    <text evidence="2">Belongs to the DivIVA family.</text>
</comment>
<dbReference type="EMBL" id="AZGF01000007">
    <property type="protein sequence ID" value="KRM12552.1"/>
    <property type="molecule type" value="Genomic_DNA"/>
</dbReference>
<proteinExistence type="inferred from homology"/>
<sequence length="236" mass="26448">MSLSAEDIQNKKFSSKMRGYNTDEVNDFLDQVLSDFQTLSEKNHDLEETVKADQEKLKYFTELKDSLNQSILVAQEAADKVKSNAQKEADITLREAQKQATDIVSEANEKANQLISNAADSTRKLTVETNDLKKQTRIFRQRLQVMLESQLAVVKSDDWDELLKESDVSSYDEIQKVLGKTLDNDGSESVNSDSSSISAVDDQQVEIVQVDDVEQDTPEDNGNNGETVVIFPDSES</sequence>
<dbReference type="InterPro" id="IPR019933">
    <property type="entry name" value="DivIVA_domain"/>
</dbReference>
<dbReference type="PANTHER" id="PTHR35794">
    <property type="entry name" value="CELL DIVISION PROTEIN DIVIVA"/>
    <property type="match status" value="1"/>
</dbReference>
<dbReference type="NCBIfam" id="TIGR03544">
    <property type="entry name" value="DivI1A_domain"/>
    <property type="match status" value="1"/>
</dbReference>
<feature type="coiled-coil region" evidence="7">
    <location>
        <begin position="29"/>
        <end position="56"/>
    </location>
</feature>
<keyword evidence="5 7" id="KW-0175">Coiled coil</keyword>
<comment type="subcellular location">
    <subcellularLocation>
        <location evidence="1">Cytoplasm</location>
    </subcellularLocation>
</comment>
<dbReference type="Pfam" id="PF05103">
    <property type="entry name" value="DivIVA"/>
    <property type="match status" value="1"/>
</dbReference>
<dbReference type="STRING" id="1423807.FD16_GL002303"/>
<keyword evidence="6" id="KW-0131">Cell cycle</keyword>
<evidence type="ECO:0000256" key="7">
    <source>
        <dbReference type="SAM" id="Coils"/>
    </source>
</evidence>
<evidence type="ECO:0000256" key="2">
    <source>
        <dbReference type="ARBA" id="ARBA00009008"/>
    </source>
</evidence>
<evidence type="ECO:0000313" key="10">
    <source>
        <dbReference type="Proteomes" id="UP000051820"/>
    </source>
</evidence>
<evidence type="ECO:0000256" key="5">
    <source>
        <dbReference type="ARBA" id="ARBA00023054"/>
    </source>
</evidence>
<evidence type="ECO:0000256" key="4">
    <source>
        <dbReference type="ARBA" id="ARBA00022618"/>
    </source>
</evidence>
<evidence type="ECO:0000256" key="8">
    <source>
        <dbReference type="SAM" id="MobiDB-lite"/>
    </source>
</evidence>
<dbReference type="InterPro" id="IPR007793">
    <property type="entry name" value="DivIVA_fam"/>
</dbReference>
<dbReference type="PATRIC" id="fig|1423807.3.peg.2370"/>
<organism evidence="9 10">
    <name type="scientific">Paucilactobacillus suebicus DSM 5007 = KCTC 3549</name>
    <dbReference type="NCBI Taxonomy" id="1423807"/>
    <lineage>
        <taxon>Bacteria</taxon>
        <taxon>Bacillati</taxon>
        <taxon>Bacillota</taxon>
        <taxon>Bacilli</taxon>
        <taxon>Lactobacillales</taxon>
        <taxon>Lactobacillaceae</taxon>
        <taxon>Paucilactobacillus</taxon>
    </lineage>
</organism>
<dbReference type="GO" id="GO:0005737">
    <property type="term" value="C:cytoplasm"/>
    <property type="evidence" value="ECO:0007669"/>
    <property type="project" value="UniProtKB-SubCell"/>
</dbReference>
<dbReference type="RefSeq" id="WP_010622422.1">
    <property type="nucleotide sequence ID" value="NZ_AZGF01000007.1"/>
</dbReference>
<feature type="coiled-coil region" evidence="7">
    <location>
        <begin position="93"/>
        <end position="124"/>
    </location>
</feature>
<dbReference type="GO" id="GO:0051301">
    <property type="term" value="P:cell division"/>
    <property type="evidence" value="ECO:0007669"/>
    <property type="project" value="UniProtKB-KW"/>
</dbReference>
<evidence type="ECO:0000256" key="3">
    <source>
        <dbReference type="ARBA" id="ARBA00022490"/>
    </source>
</evidence>
<evidence type="ECO:0000256" key="6">
    <source>
        <dbReference type="ARBA" id="ARBA00023306"/>
    </source>
</evidence>
<reference evidence="9 10" key="1">
    <citation type="journal article" date="2015" name="Genome Announc.">
        <title>Expanding the biotechnology potential of lactobacilli through comparative genomics of 213 strains and associated genera.</title>
        <authorList>
            <person name="Sun Z."/>
            <person name="Harris H.M."/>
            <person name="McCann A."/>
            <person name="Guo C."/>
            <person name="Argimon S."/>
            <person name="Zhang W."/>
            <person name="Yang X."/>
            <person name="Jeffery I.B."/>
            <person name="Cooney J.C."/>
            <person name="Kagawa T.F."/>
            <person name="Liu W."/>
            <person name="Song Y."/>
            <person name="Salvetti E."/>
            <person name="Wrobel A."/>
            <person name="Rasinkangas P."/>
            <person name="Parkhill J."/>
            <person name="Rea M.C."/>
            <person name="O'Sullivan O."/>
            <person name="Ritari J."/>
            <person name="Douillard F.P."/>
            <person name="Paul Ross R."/>
            <person name="Yang R."/>
            <person name="Briner A.E."/>
            <person name="Felis G.E."/>
            <person name="de Vos W.M."/>
            <person name="Barrangou R."/>
            <person name="Klaenhammer T.R."/>
            <person name="Caufield P.W."/>
            <person name="Cui Y."/>
            <person name="Zhang H."/>
            <person name="O'Toole P.W."/>
        </authorList>
    </citation>
    <scope>NUCLEOTIDE SEQUENCE [LARGE SCALE GENOMIC DNA]</scope>
    <source>
        <strain evidence="9 10">DSM 5007</strain>
    </source>
</reference>
<evidence type="ECO:0000313" key="9">
    <source>
        <dbReference type="EMBL" id="KRM12552.1"/>
    </source>
</evidence>
<evidence type="ECO:0000256" key="1">
    <source>
        <dbReference type="ARBA" id="ARBA00004496"/>
    </source>
</evidence>
<dbReference type="Proteomes" id="UP000051820">
    <property type="component" value="Unassembled WGS sequence"/>
</dbReference>
<comment type="caution">
    <text evidence="9">The sequence shown here is derived from an EMBL/GenBank/DDBJ whole genome shotgun (WGS) entry which is preliminary data.</text>
</comment>
<dbReference type="Gene3D" id="6.10.250.660">
    <property type="match status" value="1"/>
</dbReference>
<dbReference type="AlphaFoldDB" id="A0A0R1W421"/>
<dbReference type="eggNOG" id="COG3599">
    <property type="taxonomic scope" value="Bacteria"/>
</dbReference>
<keyword evidence="10" id="KW-1185">Reference proteome</keyword>
<feature type="compositionally biased region" description="Low complexity" evidence="8">
    <location>
        <begin position="187"/>
        <end position="208"/>
    </location>
</feature>
<dbReference type="PANTHER" id="PTHR35794:SF2">
    <property type="entry name" value="CELL DIVISION PROTEIN DIVIVA"/>
    <property type="match status" value="1"/>
</dbReference>
<name>A0A0R1W421_9LACO</name>
<feature type="compositionally biased region" description="Acidic residues" evidence="8">
    <location>
        <begin position="209"/>
        <end position="219"/>
    </location>
</feature>
<feature type="region of interest" description="Disordered" evidence="8">
    <location>
        <begin position="182"/>
        <end position="236"/>
    </location>
</feature>
<keyword evidence="4 9" id="KW-0132">Cell division</keyword>
<accession>A0A0R1W421</accession>
<protein>
    <submittedName>
        <fullName evidence="9">Cell division initiation protein</fullName>
    </submittedName>
</protein>
<dbReference type="OrthoDB" id="9815492at2"/>
<keyword evidence="3" id="KW-0963">Cytoplasm</keyword>